<sequence>MTTENTAKKFFVSYKYKDSDVYSVPVSEFKPGEDTNYLYTPRHYVDKIIKTVGEEHIYKGELGDEGMDDLSDDIIHSKLKQKIFDSSITIALISPRMWDKTRLEKEQWIPKEVAYSLRNKTMGERNSKTNGMLAVALPDKNGSYNHAVVQKACGVTQWQTSTYFRILNKNMFNKNNKNQSPYCATCYGYHHQGDDHSYIYPVKWDDFINNHSTYIDHALALRDRMDDFELTKTHD</sequence>
<name>A0A0G1KBH3_9BACT</name>
<protein>
    <submittedName>
        <fullName evidence="1">Uncharacterized protein</fullName>
    </submittedName>
</protein>
<dbReference type="AlphaFoldDB" id="A0A0G1KBH3"/>
<dbReference type="EMBL" id="LCJR01000027">
    <property type="protein sequence ID" value="KKT81086.1"/>
    <property type="molecule type" value="Genomic_DNA"/>
</dbReference>
<gene>
    <name evidence="1" type="ORF">UW79_C0027G0003</name>
</gene>
<dbReference type="Proteomes" id="UP000034032">
    <property type="component" value="Unassembled WGS sequence"/>
</dbReference>
<evidence type="ECO:0000313" key="1">
    <source>
        <dbReference type="EMBL" id="KKT81086.1"/>
    </source>
</evidence>
<reference evidence="1 2" key="1">
    <citation type="journal article" date="2015" name="Nature">
        <title>rRNA introns, odd ribosomes, and small enigmatic genomes across a large radiation of phyla.</title>
        <authorList>
            <person name="Brown C.T."/>
            <person name="Hug L.A."/>
            <person name="Thomas B.C."/>
            <person name="Sharon I."/>
            <person name="Castelle C.J."/>
            <person name="Singh A."/>
            <person name="Wilkins M.J."/>
            <person name="Williams K.H."/>
            <person name="Banfield J.F."/>
        </authorList>
    </citation>
    <scope>NUCLEOTIDE SEQUENCE [LARGE SCALE GENOMIC DNA]</scope>
</reference>
<comment type="caution">
    <text evidence="1">The sequence shown here is derived from an EMBL/GenBank/DDBJ whole genome shotgun (WGS) entry which is preliminary data.</text>
</comment>
<evidence type="ECO:0000313" key="2">
    <source>
        <dbReference type="Proteomes" id="UP000034032"/>
    </source>
</evidence>
<proteinExistence type="predicted"/>
<organism evidence="1 2">
    <name type="scientific">Candidatus Yanofskybacteria bacterium GW2011_GWA2_44_9</name>
    <dbReference type="NCBI Taxonomy" id="1619025"/>
    <lineage>
        <taxon>Bacteria</taxon>
        <taxon>Candidatus Yanofskyibacteriota</taxon>
    </lineage>
</organism>
<accession>A0A0G1KBH3</accession>